<keyword evidence="7" id="KW-0378">Hydrolase</keyword>
<feature type="DNA-binding region" description="Integrase-type" evidence="12">
    <location>
        <begin position="1140"/>
        <end position="1192"/>
    </location>
</feature>
<keyword evidence="11" id="KW-0863">Zinc-finger</keyword>
<feature type="region of interest" description="Disordered" evidence="14">
    <location>
        <begin position="371"/>
        <end position="394"/>
    </location>
</feature>
<dbReference type="PROSITE" id="PS50158">
    <property type="entry name" value="ZF_CCHC"/>
    <property type="match status" value="1"/>
</dbReference>
<dbReference type="GO" id="GO:0004519">
    <property type="term" value="F:endonuclease activity"/>
    <property type="evidence" value="ECO:0007669"/>
    <property type="project" value="UniProtKB-KW"/>
</dbReference>
<evidence type="ECO:0000256" key="2">
    <source>
        <dbReference type="ARBA" id="ARBA00022679"/>
    </source>
</evidence>
<dbReference type="SMART" id="SM00343">
    <property type="entry name" value="ZnF_C2HC"/>
    <property type="match status" value="1"/>
</dbReference>
<evidence type="ECO:0000256" key="1">
    <source>
        <dbReference type="ARBA" id="ARBA00012493"/>
    </source>
</evidence>
<dbReference type="Gene3D" id="1.10.340.70">
    <property type="match status" value="1"/>
</dbReference>
<dbReference type="Pfam" id="PF00665">
    <property type="entry name" value="rve"/>
    <property type="match status" value="1"/>
</dbReference>
<protein>
    <recommendedName>
        <fullName evidence="1">RNA-directed DNA polymerase</fullName>
        <ecNumber evidence="1">2.7.7.49</ecNumber>
    </recommendedName>
</protein>
<evidence type="ECO:0000256" key="7">
    <source>
        <dbReference type="ARBA" id="ARBA00022801"/>
    </source>
</evidence>
<dbReference type="EnsemblMetazoa" id="CJA32573a.1">
    <property type="protein sequence ID" value="CJA32573a.1"/>
    <property type="gene ID" value="WBGene00208420"/>
</dbReference>
<dbReference type="EC" id="2.7.7.49" evidence="1"/>
<evidence type="ECO:0000259" key="17">
    <source>
        <dbReference type="PROSITE" id="PS51027"/>
    </source>
</evidence>
<evidence type="ECO:0000256" key="12">
    <source>
        <dbReference type="PROSITE-ProRule" id="PRU00506"/>
    </source>
</evidence>
<evidence type="ECO:0000256" key="8">
    <source>
        <dbReference type="ARBA" id="ARBA00022908"/>
    </source>
</evidence>
<dbReference type="SUPFAM" id="SSF53098">
    <property type="entry name" value="Ribonuclease H-like"/>
    <property type="match status" value="1"/>
</dbReference>
<keyword evidence="19" id="KW-1185">Reference proteome</keyword>
<feature type="coiled-coil region" evidence="13">
    <location>
        <begin position="203"/>
        <end position="251"/>
    </location>
</feature>
<feature type="region of interest" description="Disordered" evidence="14">
    <location>
        <begin position="1528"/>
        <end position="1584"/>
    </location>
</feature>
<dbReference type="PANTHER" id="PTHR37984:SF15">
    <property type="entry name" value="INTEGRASE CATALYTIC DOMAIN-CONTAINING PROTEIN"/>
    <property type="match status" value="1"/>
</dbReference>
<dbReference type="GO" id="GO:0003677">
    <property type="term" value="F:DNA binding"/>
    <property type="evidence" value="ECO:0007669"/>
    <property type="project" value="UniProtKB-KW"/>
</dbReference>
<dbReference type="InterPro" id="IPR001584">
    <property type="entry name" value="Integrase_cat-core"/>
</dbReference>
<keyword evidence="4" id="KW-0540">Nuclease</keyword>
<keyword evidence="10" id="KW-0238">DNA-binding</keyword>
<dbReference type="PROSITE" id="PS50994">
    <property type="entry name" value="INTEGRASE"/>
    <property type="match status" value="1"/>
</dbReference>
<reference evidence="18" key="2">
    <citation type="submission" date="2022-06" db="UniProtKB">
        <authorList>
            <consortium name="EnsemblMetazoa"/>
        </authorList>
    </citation>
    <scope>IDENTIFICATION</scope>
    <source>
        <strain evidence="18">DF5081</strain>
    </source>
</reference>
<name>A0A8R1ED58_CAEJA</name>
<dbReference type="InterPro" id="IPR001969">
    <property type="entry name" value="Aspartic_peptidase_AS"/>
</dbReference>
<dbReference type="InterPro" id="IPR050951">
    <property type="entry name" value="Retrovirus_Pol_polyprotein"/>
</dbReference>
<dbReference type="GO" id="GO:0019899">
    <property type="term" value="F:enzyme binding"/>
    <property type="evidence" value="ECO:0007669"/>
    <property type="project" value="UniProtKB-ARBA"/>
</dbReference>
<feature type="coiled-coil region" evidence="13">
    <location>
        <begin position="139"/>
        <end position="166"/>
    </location>
</feature>
<keyword evidence="3" id="KW-0548">Nucleotidyltransferase</keyword>
<accession>A0A8R1ED58</accession>
<evidence type="ECO:0000256" key="11">
    <source>
        <dbReference type="PROSITE-ProRule" id="PRU00047"/>
    </source>
</evidence>
<dbReference type="SUPFAM" id="SSF57756">
    <property type="entry name" value="Retrovirus zinc finger-like domains"/>
    <property type="match status" value="1"/>
</dbReference>
<evidence type="ECO:0000256" key="6">
    <source>
        <dbReference type="ARBA" id="ARBA00022759"/>
    </source>
</evidence>
<feature type="domain" description="CCHC-type" evidence="15">
    <location>
        <begin position="451"/>
        <end position="466"/>
    </location>
</feature>
<evidence type="ECO:0000256" key="9">
    <source>
        <dbReference type="ARBA" id="ARBA00022918"/>
    </source>
</evidence>
<evidence type="ECO:0000256" key="3">
    <source>
        <dbReference type="ARBA" id="ARBA00022695"/>
    </source>
</evidence>
<dbReference type="InterPro" id="IPR041588">
    <property type="entry name" value="Integrase_H2C2"/>
</dbReference>
<keyword evidence="5" id="KW-0479">Metal-binding</keyword>
<evidence type="ECO:0000256" key="13">
    <source>
        <dbReference type="SAM" id="Coils"/>
    </source>
</evidence>
<dbReference type="GO" id="GO:0015074">
    <property type="term" value="P:DNA integration"/>
    <property type="evidence" value="ECO:0007669"/>
    <property type="project" value="UniProtKB-KW"/>
</dbReference>
<keyword evidence="11" id="KW-0862">Zinc</keyword>
<keyword evidence="2" id="KW-0808">Transferase</keyword>
<dbReference type="GO" id="GO:0006508">
    <property type="term" value="P:proteolysis"/>
    <property type="evidence" value="ECO:0007669"/>
    <property type="project" value="InterPro"/>
</dbReference>
<evidence type="ECO:0000313" key="18">
    <source>
        <dbReference type="EnsemblMetazoa" id="CJA32573a.1"/>
    </source>
</evidence>
<evidence type="ECO:0000256" key="14">
    <source>
        <dbReference type="SAM" id="MobiDB-lite"/>
    </source>
</evidence>
<dbReference type="InterPro" id="IPR001037">
    <property type="entry name" value="Integrase_C_retrovir"/>
</dbReference>
<dbReference type="GO" id="GO:0003964">
    <property type="term" value="F:RNA-directed DNA polymerase activity"/>
    <property type="evidence" value="ECO:0007669"/>
    <property type="project" value="UniProtKB-KW"/>
</dbReference>
<evidence type="ECO:0000259" key="15">
    <source>
        <dbReference type="PROSITE" id="PS50158"/>
    </source>
</evidence>
<evidence type="ECO:0000256" key="5">
    <source>
        <dbReference type="ARBA" id="ARBA00022723"/>
    </source>
</evidence>
<dbReference type="PROSITE" id="PS00141">
    <property type="entry name" value="ASP_PROTEASE"/>
    <property type="match status" value="1"/>
</dbReference>
<keyword evidence="9" id="KW-0695">RNA-directed DNA polymerase</keyword>
<evidence type="ECO:0000256" key="4">
    <source>
        <dbReference type="ARBA" id="ARBA00022722"/>
    </source>
</evidence>
<dbReference type="Pfam" id="PF17921">
    <property type="entry name" value="Integrase_H2C2"/>
    <property type="match status" value="1"/>
</dbReference>
<dbReference type="FunFam" id="1.10.340.70:FF:000001">
    <property type="entry name" value="Retrovirus-related Pol polyprotein from transposon gypsy-like Protein"/>
    <property type="match status" value="1"/>
</dbReference>
<dbReference type="Proteomes" id="UP000005237">
    <property type="component" value="Unassembled WGS sequence"/>
</dbReference>
<feature type="domain" description="Integrase catalytic" evidence="16">
    <location>
        <begin position="904"/>
        <end position="1062"/>
    </location>
</feature>
<proteinExistence type="predicted"/>
<keyword evidence="6" id="KW-0255">Endonuclease</keyword>
<feature type="compositionally biased region" description="Polar residues" evidence="14">
    <location>
        <begin position="1560"/>
        <end position="1569"/>
    </location>
</feature>
<dbReference type="InterPro" id="IPR012337">
    <property type="entry name" value="RNaseH-like_sf"/>
</dbReference>
<dbReference type="GO" id="GO:0008270">
    <property type="term" value="F:zinc ion binding"/>
    <property type="evidence" value="ECO:0007669"/>
    <property type="project" value="UniProtKB-KW"/>
</dbReference>
<dbReference type="Gene3D" id="3.30.420.10">
    <property type="entry name" value="Ribonuclease H-like superfamily/Ribonuclease H"/>
    <property type="match status" value="1"/>
</dbReference>
<reference evidence="19" key="1">
    <citation type="submission" date="2010-08" db="EMBL/GenBank/DDBJ databases">
        <authorList>
            <consortium name="Caenorhabditis japonica Sequencing Consortium"/>
            <person name="Wilson R.K."/>
        </authorList>
    </citation>
    <scope>NUCLEOTIDE SEQUENCE [LARGE SCALE GENOMIC DNA]</scope>
    <source>
        <strain evidence="19">DF5081</strain>
    </source>
</reference>
<dbReference type="CDD" id="cd00303">
    <property type="entry name" value="retropepsin_like"/>
    <property type="match status" value="1"/>
</dbReference>
<keyword evidence="13" id="KW-0175">Coiled coil</keyword>
<feature type="compositionally biased region" description="Basic and acidic residues" evidence="14">
    <location>
        <begin position="371"/>
        <end position="382"/>
    </location>
</feature>
<dbReference type="PANTHER" id="PTHR37984">
    <property type="entry name" value="PROTEIN CBG26694"/>
    <property type="match status" value="1"/>
</dbReference>
<dbReference type="GO" id="GO:0005737">
    <property type="term" value="C:cytoplasm"/>
    <property type="evidence" value="ECO:0007669"/>
    <property type="project" value="UniProtKB-ARBA"/>
</dbReference>
<sequence length="1584" mass="180080">MSHTNNLGADNGDDMVVPLVEHNEEHFAQNEMEFGGEEEDILLVSTEEFMIGLNQKREKRKENDDRKIVSTIDYIRKLASMSRTQAEIMMRPIREAFQEKELIIERREDAWKFAVDKLTTYQTIHEETENNVFQRDEEMEEIRARNADLESKVSSLQARIVELESESFGSRDEVGKVCEEFNIQSSDELLRALIQKITIELKHTETLLELQDLKTKNEQLRQEARAAMERLKELELKTRMLNEGKEEVERKLKVALDQAGQNTLMRRDHGRAELLSTTSHPGAYRLRMRQGQTIEEFCLELDAIAEKAFGRNSPEEISSTKTAKLLVAMGELSDDYQLRSLMEWQLREIPEERQYDECRKFATVLEKGKLEMQKSRTKEKTHNQQVKQPSMPAQRLPSFRQNLSEVSKKEEAQFPNPIGRGEKRVTFPSCGECDQLGYHLPTCSKAPTVSCYYCGGKGHYSIKCPKKLETPLEQRQGQTLAVEKLERRTAEAARGSGDIQIEIGKIGNTVMEFLIDSGSTISLISKTTWNKLVKENGKEWEKQITKSVPEIKRVVAANNTNIELLFEAKIETIMATRTRKIIYHIADVQRDNVILGTNAFCDMDITMNIGGSVRDISLTKTVRIKPSECKTVEVQVEGLVLGEKKQCLVTPATQFLSTTVCQVDEKGKTWLQLCNFGNTPIILKKGAKVATGELEEFKVLTEDGEVEEVLEMWIEAGASDIDDKEVLCTSGSIDGQRIQVQSMESEKVIELLKVVNELKLDSDKHDPLDHELWLEELRMSDEGWKELIEILEKGETEGKVREKGIKGLVLVENYALIGRSLRNTEIPESNRKVVPKSARNLLVKELHEGDLGGHFGAQKMLRQLGKRFFWPRMLVTMESCVKSCPKCVCTNDHPKLTAPLKPYETSYPMEIVACDLIDLGLSTQGNRYILSIIDLFTKYAIAVPIPDKKAETVVKAFIERWALGEGRIPDTLLTDEGKEFENSHFQQLCKMLQIKKVSTKGYNSRMNGCVERFNKTIIHIIKKRSSVPMEWDDQIPFATFAYNSVMHRTTGESPMFLMHGRDSKHPLFMEGEDAAGIVYSDCDEYKNVLTQELLKAHRLAKEHAVREWEVNKILFDKKHRTETRRFPAVGSRVLVEIPSERLGARCPKLINQWRGPYRVQSVSDNSATVIPILGAKKEILVIPFDNLRVVPNEMENVPIETIKGRKTRRKEIWEGTDCLNIQYETTHNNDYLSSSPEVFFCRCYTPCHFALSTLPELTTTSPTTLHRFSVLLKQCPHLLDDLDTVRLLALRPLPFASQSVTSDLWKALAKCPSILLTLKNTELMREFEVIYSKALNDSAGVDVFDDTKTLMILLPGVTMEMVPLGHDAFCMRNIALEAEKIPSWIRKYRCKNVLLVVPVVNDVMSAREDWVLVLNQIPNAVNVIVASAPCQSIDWTKEAEYALCVEELTRKDGGVLQIVSPRESDPEWKNASLLLVGNTEAPDNYWQFVYNAATKQGCSWPGFRIKTASESAASIGRGLKEVAGMRTQGTSAAGKMTRQVPGPRLQRHWHPRQVPPRTGTGRNAHNQPMATKYKRRKSYATESI</sequence>
<dbReference type="FunFam" id="3.30.420.10:FF:000032">
    <property type="entry name" value="Retrovirus-related Pol polyprotein from transposon 297-like Protein"/>
    <property type="match status" value="1"/>
</dbReference>
<evidence type="ECO:0000256" key="10">
    <source>
        <dbReference type="ARBA" id="ARBA00023125"/>
    </source>
</evidence>
<dbReference type="SUPFAM" id="SSF50630">
    <property type="entry name" value="Acid proteases"/>
    <property type="match status" value="1"/>
</dbReference>
<keyword evidence="8" id="KW-0229">DNA integration</keyword>
<evidence type="ECO:0000259" key="16">
    <source>
        <dbReference type="PROSITE" id="PS50994"/>
    </source>
</evidence>
<dbReference type="GO" id="GO:0004190">
    <property type="term" value="F:aspartic-type endopeptidase activity"/>
    <property type="evidence" value="ECO:0007669"/>
    <property type="project" value="InterPro"/>
</dbReference>
<dbReference type="InterPro" id="IPR001878">
    <property type="entry name" value="Znf_CCHC"/>
</dbReference>
<dbReference type="PROSITE" id="PS51027">
    <property type="entry name" value="INTEGRASE_DBD"/>
    <property type="match status" value="1"/>
</dbReference>
<dbReference type="InterPro" id="IPR036397">
    <property type="entry name" value="RNaseH_sf"/>
</dbReference>
<dbReference type="InterPro" id="IPR021109">
    <property type="entry name" value="Peptidase_aspartic_dom_sf"/>
</dbReference>
<organism evidence="18 19">
    <name type="scientific">Caenorhabditis japonica</name>
    <dbReference type="NCBI Taxonomy" id="281687"/>
    <lineage>
        <taxon>Eukaryota</taxon>
        <taxon>Metazoa</taxon>
        <taxon>Ecdysozoa</taxon>
        <taxon>Nematoda</taxon>
        <taxon>Chromadorea</taxon>
        <taxon>Rhabditida</taxon>
        <taxon>Rhabditina</taxon>
        <taxon>Rhabditomorpha</taxon>
        <taxon>Rhabditoidea</taxon>
        <taxon>Rhabditidae</taxon>
        <taxon>Peloderinae</taxon>
        <taxon>Caenorhabditis</taxon>
    </lineage>
</organism>
<dbReference type="InterPro" id="IPR036875">
    <property type="entry name" value="Znf_CCHC_sf"/>
</dbReference>
<dbReference type="Gene3D" id="4.10.60.10">
    <property type="entry name" value="Zinc finger, CCHC-type"/>
    <property type="match status" value="1"/>
</dbReference>
<dbReference type="Gene3D" id="2.40.70.10">
    <property type="entry name" value="Acid Proteases"/>
    <property type="match status" value="1"/>
</dbReference>
<feature type="domain" description="Integrase-type" evidence="17">
    <location>
        <begin position="1140"/>
        <end position="1192"/>
    </location>
</feature>
<evidence type="ECO:0000313" key="19">
    <source>
        <dbReference type="Proteomes" id="UP000005237"/>
    </source>
</evidence>